<dbReference type="SUPFAM" id="SSF53098">
    <property type="entry name" value="Ribonuclease H-like"/>
    <property type="match status" value="1"/>
</dbReference>
<dbReference type="InterPro" id="IPR012337">
    <property type="entry name" value="RNaseH-like_sf"/>
</dbReference>
<evidence type="ECO:0000313" key="1">
    <source>
        <dbReference type="EMBL" id="KAK9404115.1"/>
    </source>
</evidence>
<dbReference type="InterPro" id="IPR050951">
    <property type="entry name" value="Retrovirus_Pol_polyprotein"/>
</dbReference>
<reference evidence="1 2" key="1">
    <citation type="journal article" date="2024" name="Proc. Natl. Acad. Sci. U.S.A.">
        <title>The genetic regulatory architecture and epigenomic basis for age-related changes in rattlesnake venom.</title>
        <authorList>
            <person name="Hogan M.P."/>
            <person name="Holding M.L."/>
            <person name="Nystrom G.S."/>
            <person name="Colston T.J."/>
            <person name="Bartlett D.A."/>
            <person name="Mason A.J."/>
            <person name="Ellsworth S.A."/>
            <person name="Rautsaw R.M."/>
            <person name="Lawrence K.C."/>
            <person name="Strickland J.L."/>
            <person name="He B."/>
            <person name="Fraser P."/>
            <person name="Margres M.J."/>
            <person name="Gilbert D.M."/>
            <person name="Gibbs H.L."/>
            <person name="Parkinson C.L."/>
            <person name="Rokyta D.R."/>
        </authorList>
    </citation>
    <scope>NUCLEOTIDE SEQUENCE [LARGE SCALE GENOMIC DNA]</scope>
    <source>
        <strain evidence="1">DRR0105</strain>
    </source>
</reference>
<proteinExistence type="predicted"/>
<dbReference type="Proteomes" id="UP001474421">
    <property type="component" value="Unassembled WGS sequence"/>
</dbReference>
<evidence type="ECO:0000313" key="2">
    <source>
        <dbReference type="Proteomes" id="UP001474421"/>
    </source>
</evidence>
<dbReference type="GO" id="GO:0003676">
    <property type="term" value="F:nucleic acid binding"/>
    <property type="evidence" value="ECO:0007669"/>
    <property type="project" value="InterPro"/>
</dbReference>
<protein>
    <submittedName>
        <fullName evidence="1">Macrophage mannose receptor 1-like</fullName>
    </submittedName>
</protein>
<dbReference type="PANTHER" id="PTHR37984:SF12">
    <property type="entry name" value="RIBONUCLEASE H"/>
    <property type="match status" value="1"/>
</dbReference>
<sequence>MSAPFHPSSNGLAERMVRTTKDALKKLTYGNYHHRLADFLLAHCTTPYTATGKSPAELRWSRCLITKLDRLHPDRVASQVSQPGPARRLQVGDPVWARNYGPGHLWITAVVCKVSGPFVI</sequence>
<accession>A0AAW1BQL3</accession>
<comment type="caution">
    <text evidence="1">The sequence shown here is derived from an EMBL/GenBank/DDBJ whole genome shotgun (WGS) entry which is preliminary data.</text>
</comment>
<dbReference type="Gene3D" id="3.30.420.10">
    <property type="entry name" value="Ribonuclease H-like superfamily/Ribonuclease H"/>
    <property type="match status" value="1"/>
</dbReference>
<dbReference type="EMBL" id="JAOTOJ010000003">
    <property type="protein sequence ID" value="KAK9404115.1"/>
    <property type="molecule type" value="Genomic_DNA"/>
</dbReference>
<dbReference type="InterPro" id="IPR036397">
    <property type="entry name" value="RNaseH_sf"/>
</dbReference>
<gene>
    <name evidence="1" type="ORF">NXF25_008942</name>
</gene>
<keyword evidence="1" id="KW-0675">Receptor</keyword>
<organism evidence="1 2">
    <name type="scientific">Crotalus adamanteus</name>
    <name type="common">Eastern diamondback rattlesnake</name>
    <dbReference type="NCBI Taxonomy" id="8729"/>
    <lineage>
        <taxon>Eukaryota</taxon>
        <taxon>Metazoa</taxon>
        <taxon>Chordata</taxon>
        <taxon>Craniata</taxon>
        <taxon>Vertebrata</taxon>
        <taxon>Euteleostomi</taxon>
        <taxon>Lepidosauria</taxon>
        <taxon>Squamata</taxon>
        <taxon>Bifurcata</taxon>
        <taxon>Unidentata</taxon>
        <taxon>Episquamata</taxon>
        <taxon>Toxicofera</taxon>
        <taxon>Serpentes</taxon>
        <taxon>Colubroidea</taxon>
        <taxon>Viperidae</taxon>
        <taxon>Crotalinae</taxon>
        <taxon>Crotalus</taxon>
    </lineage>
</organism>
<keyword evidence="2" id="KW-1185">Reference proteome</keyword>
<name>A0AAW1BQL3_CROAD</name>
<dbReference type="PANTHER" id="PTHR37984">
    <property type="entry name" value="PROTEIN CBG26694"/>
    <property type="match status" value="1"/>
</dbReference>
<dbReference type="AlphaFoldDB" id="A0AAW1BQL3"/>